<proteinExistence type="inferred from homology"/>
<dbReference type="Gene3D" id="3.40.50.11260">
    <property type="match status" value="1"/>
</dbReference>
<dbReference type="SUPFAM" id="SSF55874">
    <property type="entry name" value="ATPase domain of HSP90 chaperone/DNA topoisomerase II/histidine kinase"/>
    <property type="match status" value="1"/>
</dbReference>
<feature type="binding site" evidence="5">
    <location>
        <position position="207"/>
    </location>
    <ligand>
        <name>ATP</name>
        <dbReference type="ChEBI" id="CHEBI:30616"/>
    </ligand>
</feature>
<gene>
    <name evidence="8" type="ORF">PHLGIDRAFT_90102</name>
</gene>
<feature type="region of interest" description="Disordered" evidence="6">
    <location>
        <begin position="737"/>
        <end position="762"/>
    </location>
</feature>
<feature type="binding site" evidence="5">
    <location>
        <position position="124"/>
    </location>
    <ligand>
        <name>ATP</name>
        <dbReference type="ChEBI" id="CHEBI:30616"/>
    </ligand>
</feature>
<dbReference type="InterPro" id="IPR020575">
    <property type="entry name" value="Hsp90_N"/>
</dbReference>
<name>A0A0C3RY90_PHLG1</name>
<dbReference type="SUPFAM" id="SSF110942">
    <property type="entry name" value="HSP90 C-terminal domain"/>
    <property type="match status" value="1"/>
</dbReference>
<evidence type="ECO:0000313" key="9">
    <source>
        <dbReference type="Proteomes" id="UP000053257"/>
    </source>
</evidence>
<feature type="signal peptide" evidence="7">
    <location>
        <begin position="1"/>
        <end position="22"/>
    </location>
</feature>
<keyword evidence="9" id="KW-1185">Reference proteome</keyword>
<feature type="compositionally biased region" description="Acidic residues" evidence="6">
    <location>
        <begin position="267"/>
        <end position="285"/>
    </location>
</feature>
<dbReference type="InterPro" id="IPR037196">
    <property type="entry name" value="HSP90_C"/>
</dbReference>
<keyword evidence="7" id="KW-0732">Signal</keyword>
<evidence type="ECO:0000256" key="3">
    <source>
        <dbReference type="ARBA" id="ARBA00022840"/>
    </source>
</evidence>
<reference evidence="8 9" key="1">
    <citation type="journal article" date="2014" name="PLoS Genet.">
        <title>Analysis of the Phlebiopsis gigantea genome, transcriptome and secretome provides insight into its pioneer colonization strategies of wood.</title>
        <authorList>
            <person name="Hori C."/>
            <person name="Ishida T."/>
            <person name="Igarashi K."/>
            <person name="Samejima M."/>
            <person name="Suzuki H."/>
            <person name="Master E."/>
            <person name="Ferreira P."/>
            <person name="Ruiz-Duenas F.J."/>
            <person name="Held B."/>
            <person name="Canessa P."/>
            <person name="Larrondo L.F."/>
            <person name="Schmoll M."/>
            <person name="Druzhinina I.S."/>
            <person name="Kubicek C.P."/>
            <person name="Gaskell J.A."/>
            <person name="Kersten P."/>
            <person name="St John F."/>
            <person name="Glasner J."/>
            <person name="Sabat G."/>
            <person name="Splinter BonDurant S."/>
            <person name="Syed K."/>
            <person name="Yadav J."/>
            <person name="Mgbeahuruike A.C."/>
            <person name="Kovalchuk A."/>
            <person name="Asiegbu F.O."/>
            <person name="Lackner G."/>
            <person name="Hoffmeister D."/>
            <person name="Rencoret J."/>
            <person name="Gutierrez A."/>
            <person name="Sun H."/>
            <person name="Lindquist E."/>
            <person name="Barry K."/>
            <person name="Riley R."/>
            <person name="Grigoriev I.V."/>
            <person name="Henrissat B."/>
            <person name="Kues U."/>
            <person name="Berka R.M."/>
            <person name="Martinez A.T."/>
            <person name="Covert S.F."/>
            <person name="Blanchette R.A."/>
            <person name="Cullen D."/>
        </authorList>
    </citation>
    <scope>NUCLEOTIDE SEQUENCE [LARGE SCALE GENOMIC DNA]</scope>
    <source>
        <strain evidence="8 9">11061_1 CR5-6</strain>
    </source>
</reference>
<dbReference type="PANTHER" id="PTHR11528">
    <property type="entry name" value="HEAT SHOCK PROTEIN 90 FAMILY MEMBER"/>
    <property type="match status" value="1"/>
</dbReference>
<evidence type="ECO:0000256" key="7">
    <source>
        <dbReference type="SAM" id="SignalP"/>
    </source>
</evidence>
<dbReference type="HOGENOM" id="CLU_006684_1_3_1"/>
<dbReference type="HAMAP" id="MF_00505">
    <property type="entry name" value="HSP90"/>
    <property type="match status" value="1"/>
</dbReference>
<dbReference type="GO" id="GO:0005524">
    <property type="term" value="F:ATP binding"/>
    <property type="evidence" value="ECO:0007669"/>
    <property type="project" value="UniProtKB-KW"/>
</dbReference>
<dbReference type="GO" id="GO:0051082">
    <property type="term" value="F:unfolded protein binding"/>
    <property type="evidence" value="ECO:0007669"/>
    <property type="project" value="InterPro"/>
</dbReference>
<comment type="similarity">
    <text evidence="1">Belongs to the heat shock protein 90 family.</text>
</comment>
<dbReference type="PRINTS" id="PR00775">
    <property type="entry name" value="HEATSHOCK90"/>
</dbReference>
<evidence type="ECO:0000256" key="2">
    <source>
        <dbReference type="ARBA" id="ARBA00022741"/>
    </source>
</evidence>
<dbReference type="PIRSF" id="PIRSF002583">
    <property type="entry name" value="Hsp90"/>
    <property type="match status" value="1"/>
</dbReference>
<feature type="binding site" evidence="5">
    <location>
        <position position="110"/>
    </location>
    <ligand>
        <name>ATP</name>
        <dbReference type="ChEBI" id="CHEBI:30616"/>
    </ligand>
</feature>
<evidence type="ECO:0000256" key="5">
    <source>
        <dbReference type="PIRSR" id="PIRSR002583-1"/>
    </source>
</evidence>
<evidence type="ECO:0000313" key="8">
    <source>
        <dbReference type="EMBL" id="KIP07031.1"/>
    </source>
</evidence>
<feature type="binding site" evidence="5">
    <location>
        <position position="56"/>
    </location>
    <ligand>
        <name>ATP</name>
        <dbReference type="ChEBI" id="CHEBI:30616"/>
    </ligand>
</feature>
<feature type="compositionally biased region" description="Acidic residues" evidence="6">
    <location>
        <begin position="812"/>
        <end position="838"/>
    </location>
</feature>
<dbReference type="Pfam" id="PF13589">
    <property type="entry name" value="HATPase_c_3"/>
    <property type="match status" value="1"/>
</dbReference>
<feature type="binding site" evidence="5">
    <location>
        <position position="60"/>
    </location>
    <ligand>
        <name>ATP</name>
        <dbReference type="ChEBI" id="CHEBI:30616"/>
    </ligand>
</feature>
<organism evidence="8 9">
    <name type="scientific">Phlebiopsis gigantea (strain 11061_1 CR5-6)</name>
    <name type="common">White-rot fungus</name>
    <name type="synonym">Peniophora gigantea</name>
    <dbReference type="NCBI Taxonomy" id="745531"/>
    <lineage>
        <taxon>Eukaryota</taxon>
        <taxon>Fungi</taxon>
        <taxon>Dikarya</taxon>
        <taxon>Basidiomycota</taxon>
        <taxon>Agaricomycotina</taxon>
        <taxon>Agaricomycetes</taxon>
        <taxon>Polyporales</taxon>
        <taxon>Phanerochaetaceae</taxon>
        <taxon>Phlebiopsis</taxon>
    </lineage>
</organism>
<evidence type="ECO:0008006" key="10">
    <source>
        <dbReference type="Google" id="ProtNLM"/>
    </source>
</evidence>
<dbReference type="InterPro" id="IPR036890">
    <property type="entry name" value="HATPase_C_sf"/>
</dbReference>
<keyword evidence="3 5" id="KW-0067">ATP-binding</keyword>
<feature type="binding site" evidence="5">
    <location>
        <position position="118"/>
    </location>
    <ligand>
        <name>ATP</name>
        <dbReference type="ChEBI" id="CHEBI:30616"/>
    </ligand>
</feature>
<feature type="compositionally biased region" description="Pro residues" evidence="6">
    <location>
        <begin position="750"/>
        <end position="759"/>
    </location>
</feature>
<dbReference type="PROSITE" id="PS00298">
    <property type="entry name" value="HSP90"/>
    <property type="match status" value="1"/>
</dbReference>
<dbReference type="InterPro" id="IPR001404">
    <property type="entry name" value="Hsp90_fam"/>
</dbReference>
<dbReference type="Pfam" id="PF00183">
    <property type="entry name" value="HSP90"/>
    <property type="match status" value="1"/>
</dbReference>
<feature type="chain" id="PRO_5002178099" description="Histidine kinase/HSP90-like ATPase domain-containing protein" evidence="7">
    <location>
        <begin position="23"/>
        <end position="847"/>
    </location>
</feature>
<sequence length="847" mass="95138">MRLFRALSLSFTVLAATLPAIAQDGAHKHTYQSDVARLRKIVINSLYSHRDVFLRELISNANDAIEKLRLTSLTEPMVLSGAESMNITLRAFKEEDGTTKLVVRDTGIGMTPDELRANLGTLAKSGTSEFLARAEKTDTTGTGNLIGAFGLGFYSSFLVADKVYVASIAAKTPANPEPVQYVFASSADDSTFEVYPDPRGNTLGRGTEITMVLKEDALEYTDTVKVTELVNKHSSFATQFPIYLFTERTEEVPIEEETPAEKPVKESDEEAEDEAVVEDVTDEVEEKPKQTQTVTVEEWVHLNSQPPIWMRDPKTVTDEEYELFYQSTFKDYEKPLGWAHFSGDSGSGTAFKAILYIPSKLDDSFWQSQQTAADIRLMVKRVFITSDLGEDALPKWASWVKVVVDAEDLPLNVSRELLQNTRFLRQLKSIIVKRLIQTLTKMAERAAQKDDEEDELAWWRVSQVFNNALKLGAVEDGKNKEKIAPLVRLPTNQRKDTSLDEYVENRKKGQKQIFYLADMGKSPEVLAKSVFVEKLNARGYEVLLLGQPLDEIFVQNLRIWKKLPFQDVAKSGLKFGDEDQDPEDEKEQQQELAETYKPLLDWFKKETQGAVRNVVISNRLVTSPCAIVADTYGYTANMEKMLNAQNQGSDAKTVMHDYAKKMKVLEINPRSPLIEGLLKRVAQLPAEDEERDIEAEDELREVTSVLIDGALVRSGFEVPDSSEFFARMDRILRRSLGVSETAPTDDTVRPAPPVDPSPPADDEFAFDDTHLPLDPELLGLKVGEPVLETQEAPQVLFEVEEVEDVVAAAEESVPEVEEVVVEEPVPEVEEVTFEEEEAEEKHAHDEL</sequence>
<dbReference type="SUPFAM" id="SSF54211">
    <property type="entry name" value="Ribosomal protein S5 domain 2-like"/>
    <property type="match status" value="1"/>
</dbReference>
<feature type="region of interest" description="Disordered" evidence="6">
    <location>
        <begin position="253"/>
        <end position="292"/>
    </location>
</feature>
<dbReference type="NCBIfam" id="NF003555">
    <property type="entry name" value="PRK05218.1"/>
    <property type="match status" value="1"/>
</dbReference>
<dbReference type="Gene3D" id="1.20.120.790">
    <property type="entry name" value="Heat shock protein 90, C-terminal domain"/>
    <property type="match status" value="1"/>
</dbReference>
<dbReference type="Gene3D" id="3.30.230.80">
    <property type="match status" value="1"/>
</dbReference>
<dbReference type="GO" id="GO:0140662">
    <property type="term" value="F:ATP-dependent protein folding chaperone"/>
    <property type="evidence" value="ECO:0007669"/>
    <property type="project" value="InterPro"/>
</dbReference>
<evidence type="ECO:0000256" key="6">
    <source>
        <dbReference type="SAM" id="MobiDB-lite"/>
    </source>
</evidence>
<evidence type="ECO:0000256" key="4">
    <source>
        <dbReference type="ARBA" id="ARBA00023186"/>
    </source>
</evidence>
<dbReference type="EMBL" id="KN840505">
    <property type="protein sequence ID" value="KIP07031.1"/>
    <property type="molecule type" value="Genomic_DNA"/>
</dbReference>
<feature type="binding site" evidence="5">
    <location>
        <position position="415"/>
    </location>
    <ligand>
        <name>ATP</name>
        <dbReference type="ChEBI" id="CHEBI:30616"/>
    </ligand>
</feature>
<protein>
    <recommendedName>
        <fullName evidence="10">Histidine kinase/HSP90-like ATPase domain-containing protein</fullName>
    </recommendedName>
</protein>
<feature type="region of interest" description="Disordered" evidence="6">
    <location>
        <begin position="811"/>
        <end position="847"/>
    </location>
</feature>
<dbReference type="InterPro" id="IPR019805">
    <property type="entry name" value="Heat_shock_protein_90_CS"/>
</dbReference>
<feature type="binding site" evidence="5">
    <location>
        <position position="105"/>
    </location>
    <ligand>
        <name>ATP</name>
        <dbReference type="ChEBI" id="CHEBI:30616"/>
    </ligand>
</feature>
<dbReference type="OrthoDB" id="28737at2759"/>
<keyword evidence="2 5" id="KW-0547">Nucleotide-binding</keyword>
<dbReference type="CDD" id="cd16927">
    <property type="entry name" value="HATPase_Hsp90-like"/>
    <property type="match status" value="1"/>
</dbReference>
<keyword evidence="4" id="KW-0143">Chaperone</keyword>
<dbReference type="Gene3D" id="3.30.565.10">
    <property type="entry name" value="Histidine kinase-like ATPase, C-terminal domain"/>
    <property type="match status" value="1"/>
</dbReference>
<dbReference type="AlphaFoldDB" id="A0A0C3RY90"/>
<accession>A0A0C3RY90</accession>
<feature type="binding site" evidence="5">
    <location>
        <begin position="125"/>
        <end position="126"/>
    </location>
    <ligand>
        <name>ATP</name>
        <dbReference type="ChEBI" id="CHEBI:30616"/>
    </ligand>
</feature>
<dbReference type="STRING" id="745531.A0A0C3RY90"/>
<evidence type="ECO:0000256" key="1">
    <source>
        <dbReference type="ARBA" id="ARBA00008239"/>
    </source>
</evidence>
<dbReference type="GO" id="GO:0016887">
    <property type="term" value="F:ATP hydrolysis activity"/>
    <property type="evidence" value="ECO:0007669"/>
    <property type="project" value="InterPro"/>
</dbReference>
<dbReference type="Proteomes" id="UP000053257">
    <property type="component" value="Unassembled WGS sequence"/>
</dbReference>
<dbReference type="InterPro" id="IPR020568">
    <property type="entry name" value="Ribosomal_Su5_D2-typ_SF"/>
</dbReference>